<dbReference type="Proteomes" id="UP000676336">
    <property type="component" value="Unassembled WGS sequence"/>
</dbReference>
<feature type="region of interest" description="Disordered" evidence="1">
    <location>
        <begin position="1"/>
        <end position="47"/>
    </location>
</feature>
<dbReference type="AlphaFoldDB" id="A0A8S3IDC7"/>
<dbReference type="EMBL" id="CAJOBI010329219">
    <property type="protein sequence ID" value="CAF5196033.1"/>
    <property type="molecule type" value="Genomic_DNA"/>
</dbReference>
<feature type="compositionally biased region" description="Polar residues" evidence="1">
    <location>
        <begin position="25"/>
        <end position="47"/>
    </location>
</feature>
<feature type="compositionally biased region" description="Low complexity" evidence="1">
    <location>
        <begin position="14"/>
        <end position="24"/>
    </location>
</feature>
<evidence type="ECO:0000313" key="2">
    <source>
        <dbReference type="EMBL" id="CAF5196033.1"/>
    </source>
</evidence>
<evidence type="ECO:0000313" key="3">
    <source>
        <dbReference type="Proteomes" id="UP000676336"/>
    </source>
</evidence>
<protein>
    <submittedName>
        <fullName evidence="2">Uncharacterized protein</fullName>
    </submittedName>
</protein>
<evidence type="ECO:0000256" key="1">
    <source>
        <dbReference type="SAM" id="MobiDB-lite"/>
    </source>
</evidence>
<gene>
    <name evidence="2" type="ORF">SMN809_LOCUS74009</name>
</gene>
<organism evidence="2 3">
    <name type="scientific">Rotaria magnacalcarata</name>
    <dbReference type="NCBI Taxonomy" id="392030"/>
    <lineage>
        <taxon>Eukaryota</taxon>
        <taxon>Metazoa</taxon>
        <taxon>Spiralia</taxon>
        <taxon>Gnathifera</taxon>
        <taxon>Rotifera</taxon>
        <taxon>Eurotatoria</taxon>
        <taxon>Bdelloidea</taxon>
        <taxon>Philodinida</taxon>
        <taxon>Philodinidae</taxon>
        <taxon>Rotaria</taxon>
    </lineage>
</organism>
<comment type="caution">
    <text evidence="2">The sequence shown here is derived from an EMBL/GenBank/DDBJ whole genome shotgun (WGS) entry which is preliminary data.</text>
</comment>
<feature type="compositionally biased region" description="Polar residues" evidence="1">
    <location>
        <begin position="1"/>
        <end position="13"/>
    </location>
</feature>
<accession>A0A8S3IDC7</accession>
<name>A0A8S3IDC7_9BILA</name>
<reference evidence="2" key="1">
    <citation type="submission" date="2021-02" db="EMBL/GenBank/DDBJ databases">
        <authorList>
            <person name="Nowell W R."/>
        </authorList>
    </citation>
    <scope>NUCLEOTIDE SEQUENCE</scope>
</reference>
<sequence>MRVTTTNRASKLQTPTRTKTSSTTILNEQTGHLQNGTTIVSPTSSNNGTMRLIDSGDYLSTAVSPPQQQQPVTTSAMLQFLQPSSNAIQNMLIQQILTSPEQVHNLYDATGHHKCISPFSPCLFFICLWSFMKPKRSVCSY</sequence>
<proteinExistence type="predicted"/>